<dbReference type="Proteomes" id="UP000298154">
    <property type="component" value="Unassembled WGS sequence"/>
</dbReference>
<dbReference type="InterPro" id="IPR027910">
    <property type="entry name" value="YdiL_sf"/>
</dbReference>
<sequence>MTILRSAEFRVKREYLKLSLITLAEVLNVELTDVQKWESGQVEVPNAVALKIRDIEELTQYNLEMNVKRLNDMADVGILTYRNDADFWKDAPDMRPFSASWNRGLMARIAAEVPGLSIVYSTQDLVPFDEDLMTSAELRVVREMLGHSVGSLAEVLSVEEESVKKWEAGTEAIPLDILWAMERLVAHAADDVTEVIDHLNDARDVGILTFKSDEDYWRFSPEMVGFPASSQRMVVARARQEIPGLQIEYWDDTRGGAF</sequence>
<gene>
    <name evidence="1" type="ORF">E3T47_05140</name>
</gene>
<organism evidence="1 2">
    <name type="scientific">Cryobacterium ruanii</name>
    <dbReference type="NCBI Taxonomy" id="1259197"/>
    <lineage>
        <taxon>Bacteria</taxon>
        <taxon>Bacillati</taxon>
        <taxon>Actinomycetota</taxon>
        <taxon>Actinomycetes</taxon>
        <taxon>Micrococcales</taxon>
        <taxon>Microbacteriaceae</taxon>
        <taxon>Cryobacterium</taxon>
    </lineage>
</organism>
<dbReference type="Pfam" id="PF08965">
    <property type="entry name" value="Aca2_YdiL"/>
    <property type="match status" value="1"/>
</dbReference>
<protein>
    <submittedName>
        <fullName evidence="1">DUF1870 family protein</fullName>
    </submittedName>
</protein>
<dbReference type="EMBL" id="SOHK01000007">
    <property type="protein sequence ID" value="TFD67979.1"/>
    <property type="molecule type" value="Genomic_DNA"/>
</dbReference>
<dbReference type="InterPro" id="IPR015060">
    <property type="entry name" value="Aca2_YdiL-like"/>
</dbReference>
<accession>A0A4R9AQY9</accession>
<evidence type="ECO:0000313" key="1">
    <source>
        <dbReference type="EMBL" id="TFD67979.1"/>
    </source>
</evidence>
<name>A0A4R9AQY9_9MICO</name>
<dbReference type="Gene3D" id="1.10.3100.10">
    <property type="entry name" value="Putative cytoplasmic protein"/>
    <property type="match status" value="2"/>
</dbReference>
<dbReference type="OrthoDB" id="5147056at2"/>
<dbReference type="SUPFAM" id="SSF47413">
    <property type="entry name" value="lambda repressor-like DNA-binding domains"/>
    <property type="match status" value="2"/>
</dbReference>
<dbReference type="RefSeq" id="WP_134554859.1">
    <property type="nucleotide sequence ID" value="NZ_SOHK01000007.1"/>
</dbReference>
<dbReference type="GO" id="GO:0003677">
    <property type="term" value="F:DNA binding"/>
    <property type="evidence" value="ECO:0007669"/>
    <property type="project" value="InterPro"/>
</dbReference>
<proteinExistence type="predicted"/>
<reference evidence="1 2" key="1">
    <citation type="submission" date="2019-03" db="EMBL/GenBank/DDBJ databases">
        <title>Genomics of glacier-inhabiting Cryobacterium strains.</title>
        <authorList>
            <person name="Liu Q."/>
            <person name="Xin Y.-H."/>
        </authorList>
    </citation>
    <scope>NUCLEOTIDE SEQUENCE [LARGE SCALE GENOMIC DNA]</scope>
    <source>
        <strain evidence="1 2">Sr36</strain>
    </source>
</reference>
<keyword evidence="2" id="KW-1185">Reference proteome</keyword>
<evidence type="ECO:0000313" key="2">
    <source>
        <dbReference type="Proteomes" id="UP000298154"/>
    </source>
</evidence>
<dbReference type="AlphaFoldDB" id="A0A4R9AQY9"/>
<comment type="caution">
    <text evidence="1">The sequence shown here is derived from an EMBL/GenBank/DDBJ whole genome shotgun (WGS) entry which is preliminary data.</text>
</comment>
<dbReference type="InterPro" id="IPR010982">
    <property type="entry name" value="Lambda_DNA-bd_dom_sf"/>
</dbReference>